<reference evidence="3" key="1">
    <citation type="submission" date="2021-12" db="EMBL/GenBank/DDBJ databases">
        <title>Convergent genome expansion in fungi linked to evolution of root-endophyte symbiosis.</title>
        <authorList>
            <consortium name="DOE Joint Genome Institute"/>
            <person name="Ke Y.-H."/>
            <person name="Bonito G."/>
            <person name="Liao H.-L."/>
            <person name="Looney B."/>
            <person name="Rojas-Flechas A."/>
            <person name="Nash J."/>
            <person name="Hameed K."/>
            <person name="Schadt C."/>
            <person name="Martin F."/>
            <person name="Crous P.W."/>
            <person name="Miettinen O."/>
            <person name="Magnuson J.K."/>
            <person name="Labbe J."/>
            <person name="Jacobson D."/>
            <person name="Doktycz M.J."/>
            <person name="Veneault-Fourrey C."/>
            <person name="Kuo A."/>
            <person name="Mondo S."/>
            <person name="Calhoun S."/>
            <person name="Riley R."/>
            <person name="Ohm R."/>
            <person name="LaButti K."/>
            <person name="Andreopoulos B."/>
            <person name="Pangilinan J."/>
            <person name="Nolan M."/>
            <person name="Tritt A."/>
            <person name="Clum A."/>
            <person name="Lipzen A."/>
            <person name="Daum C."/>
            <person name="Barry K."/>
            <person name="Grigoriev I.V."/>
            <person name="Vilgalys R."/>
        </authorList>
    </citation>
    <scope>NUCLEOTIDE SEQUENCE</scope>
    <source>
        <strain evidence="3">PMI_201</strain>
    </source>
</reference>
<dbReference type="EMBL" id="JAJTJA010000010">
    <property type="protein sequence ID" value="KAH8693157.1"/>
    <property type="molecule type" value="Genomic_DNA"/>
</dbReference>
<dbReference type="Proteomes" id="UP001201262">
    <property type="component" value="Unassembled WGS sequence"/>
</dbReference>
<evidence type="ECO:0000313" key="4">
    <source>
        <dbReference type="Proteomes" id="UP001201262"/>
    </source>
</evidence>
<dbReference type="RefSeq" id="XP_046069030.1">
    <property type="nucleotide sequence ID" value="XM_046220900.1"/>
</dbReference>
<sequence>MGAVYLRVKILLPRRITKRNLDPNEAGSGSGSEADGRPRRRDVIKRKGDLGGGFIQWHWFWGIPSGRGVPLRESHTEGCAGWTTGGLSHEDQGSSTGIPGSRVRRTEVQLEEAEAKREIHKTRKEESLGEGGQLTLCDGRKLHRRAVRKGRMVW</sequence>
<evidence type="ECO:0000256" key="2">
    <source>
        <dbReference type="SAM" id="MobiDB-lite"/>
    </source>
</evidence>
<accession>A0AAD4KIF3</accession>
<comment type="caution">
    <text evidence="3">The sequence shown here is derived from an EMBL/GenBank/DDBJ whole genome shotgun (WGS) entry which is preliminary data.</text>
</comment>
<feature type="region of interest" description="Disordered" evidence="2">
    <location>
        <begin position="83"/>
        <end position="103"/>
    </location>
</feature>
<evidence type="ECO:0000256" key="1">
    <source>
        <dbReference type="SAM" id="Coils"/>
    </source>
</evidence>
<evidence type="ECO:0000313" key="3">
    <source>
        <dbReference type="EMBL" id="KAH8693157.1"/>
    </source>
</evidence>
<dbReference type="GeneID" id="70251187"/>
<keyword evidence="1" id="KW-0175">Coiled coil</keyword>
<protein>
    <submittedName>
        <fullName evidence="3">Uncharacterized protein</fullName>
    </submittedName>
</protein>
<keyword evidence="4" id="KW-1185">Reference proteome</keyword>
<dbReference type="AlphaFoldDB" id="A0AAD4KIF3"/>
<organism evidence="3 4">
    <name type="scientific">Talaromyces proteolyticus</name>
    <dbReference type="NCBI Taxonomy" id="1131652"/>
    <lineage>
        <taxon>Eukaryota</taxon>
        <taxon>Fungi</taxon>
        <taxon>Dikarya</taxon>
        <taxon>Ascomycota</taxon>
        <taxon>Pezizomycotina</taxon>
        <taxon>Eurotiomycetes</taxon>
        <taxon>Eurotiomycetidae</taxon>
        <taxon>Eurotiales</taxon>
        <taxon>Trichocomaceae</taxon>
        <taxon>Talaromyces</taxon>
        <taxon>Talaromyces sect. Bacilispori</taxon>
    </lineage>
</organism>
<feature type="region of interest" description="Disordered" evidence="2">
    <location>
        <begin position="20"/>
        <end position="41"/>
    </location>
</feature>
<name>A0AAD4KIF3_9EURO</name>
<gene>
    <name evidence="3" type="ORF">BGW36DRAFT_430895</name>
</gene>
<proteinExistence type="predicted"/>
<feature type="coiled-coil region" evidence="1">
    <location>
        <begin position="103"/>
        <end position="130"/>
    </location>
</feature>